<evidence type="ECO:0000256" key="7">
    <source>
        <dbReference type="SAM" id="Phobius"/>
    </source>
</evidence>
<keyword evidence="4 7" id="KW-0472">Membrane</keyword>
<dbReference type="Gene3D" id="3.10.20.90">
    <property type="entry name" value="Phosphatidylinositol 3-kinase Catalytic Subunit, Chain A, domain 1"/>
    <property type="match status" value="1"/>
</dbReference>
<dbReference type="EMBL" id="CAXLJM020000020">
    <property type="protein sequence ID" value="CAL8086781.1"/>
    <property type="molecule type" value="Genomic_DNA"/>
</dbReference>
<evidence type="ECO:0000256" key="1">
    <source>
        <dbReference type="ARBA" id="ARBA00004370"/>
    </source>
</evidence>
<organism evidence="9 10">
    <name type="scientific">Orchesella dallaii</name>
    <dbReference type="NCBI Taxonomy" id="48710"/>
    <lineage>
        <taxon>Eukaryota</taxon>
        <taxon>Metazoa</taxon>
        <taxon>Ecdysozoa</taxon>
        <taxon>Arthropoda</taxon>
        <taxon>Hexapoda</taxon>
        <taxon>Collembola</taxon>
        <taxon>Entomobryomorpha</taxon>
        <taxon>Entomobryoidea</taxon>
        <taxon>Orchesellidae</taxon>
        <taxon>Orchesellinae</taxon>
        <taxon>Orchesella</taxon>
    </lineage>
</organism>
<feature type="compositionally biased region" description="Polar residues" evidence="6">
    <location>
        <begin position="106"/>
        <end position="133"/>
    </location>
</feature>
<feature type="compositionally biased region" description="Pro residues" evidence="6">
    <location>
        <begin position="216"/>
        <end position="227"/>
    </location>
</feature>
<keyword evidence="3 7" id="KW-1133">Transmembrane helix</keyword>
<gene>
    <name evidence="9" type="ORF">ODALV1_LOCUS6540</name>
</gene>
<evidence type="ECO:0000256" key="6">
    <source>
        <dbReference type="SAM" id="MobiDB-lite"/>
    </source>
</evidence>
<dbReference type="InterPro" id="IPR029071">
    <property type="entry name" value="Ubiquitin-like_domsf"/>
</dbReference>
<name>A0ABP1Q5P2_9HEXA</name>
<evidence type="ECO:0000313" key="10">
    <source>
        <dbReference type="Proteomes" id="UP001642540"/>
    </source>
</evidence>
<keyword evidence="5" id="KW-0834">Unfolded protein response</keyword>
<dbReference type="InterPro" id="IPR039751">
    <property type="entry name" value="HERPUD1/2"/>
</dbReference>
<comment type="caution">
    <text evidence="9">The sequence shown here is derived from an EMBL/GenBank/DDBJ whole genome shotgun (WGS) entry which is preliminary data.</text>
</comment>
<feature type="compositionally biased region" description="Polar residues" evidence="6">
    <location>
        <begin position="144"/>
        <end position="156"/>
    </location>
</feature>
<evidence type="ECO:0000256" key="5">
    <source>
        <dbReference type="ARBA" id="ARBA00023230"/>
    </source>
</evidence>
<evidence type="ECO:0000313" key="9">
    <source>
        <dbReference type="EMBL" id="CAL8086781.1"/>
    </source>
</evidence>
<reference evidence="9 10" key="1">
    <citation type="submission" date="2024-08" db="EMBL/GenBank/DDBJ databases">
        <authorList>
            <person name="Cucini C."/>
            <person name="Frati F."/>
        </authorList>
    </citation>
    <scope>NUCLEOTIDE SEQUENCE [LARGE SCALE GENOMIC DNA]</scope>
</reference>
<dbReference type="PANTHER" id="PTHR12943:SF27">
    <property type="entry name" value="HOMOCYSTEINE-INDUCED ENDOPLASMIC RETICULUM PROTEIN, ISOFORM A"/>
    <property type="match status" value="1"/>
</dbReference>
<feature type="transmembrane region" description="Helical" evidence="7">
    <location>
        <begin position="275"/>
        <end position="297"/>
    </location>
</feature>
<dbReference type="SUPFAM" id="SSF54236">
    <property type="entry name" value="Ubiquitin-like"/>
    <property type="match status" value="1"/>
</dbReference>
<feature type="region of interest" description="Disordered" evidence="6">
    <location>
        <begin position="205"/>
        <end position="236"/>
    </location>
</feature>
<feature type="compositionally biased region" description="Low complexity" evidence="6">
    <location>
        <begin position="205"/>
        <end position="215"/>
    </location>
</feature>
<comment type="subcellular location">
    <subcellularLocation>
        <location evidence="1">Membrane</location>
    </subcellularLocation>
</comment>
<dbReference type="PROSITE" id="PS50053">
    <property type="entry name" value="UBIQUITIN_2"/>
    <property type="match status" value="1"/>
</dbReference>
<evidence type="ECO:0000256" key="3">
    <source>
        <dbReference type="ARBA" id="ARBA00022989"/>
    </source>
</evidence>
<keyword evidence="2 7" id="KW-0812">Transmembrane</keyword>
<protein>
    <recommendedName>
        <fullName evidence="8">Ubiquitin-like domain-containing protein</fullName>
    </recommendedName>
</protein>
<feature type="region of interest" description="Disordered" evidence="6">
    <location>
        <begin position="106"/>
        <end position="156"/>
    </location>
</feature>
<dbReference type="Proteomes" id="UP001642540">
    <property type="component" value="Unassembled WGS sequence"/>
</dbReference>
<evidence type="ECO:0000256" key="4">
    <source>
        <dbReference type="ARBA" id="ARBA00023136"/>
    </source>
</evidence>
<evidence type="ECO:0000256" key="2">
    <source>
        <dbReference type="ARBA" id="ARBA00022692"/>
    </source>
</evidence>
<sequence length="416" mass="45861">MAESDGTVLIKVKSASHPSCEDVEFTCDPKITSVREVKEKIRTLYTFHPDIADQRLIYAGHLLDDVQLLTDVIGISGPQGSVTPQSNYQHSGPYIIHLACTSKSYVSPSQRSTRNDNQTPNPAQPHLFSSQIPNPMMQDPRLANMQSPPNQYQFNSSNGIPPEFYALHQLYVEQMTAYMRNWNLAYGIRDANFVPASAAPRGFNFPNANVQANNPQPHPAPNPPPQNERPRVGGANFGGLGGFVGGPVNDDDENQRDLLDWLYTLSRVILILSVVYFYSNFTRFVLVVIFTAAIAIFQRRPFQNQEAQAGANDQADRQGNNPVDPAPAAAEPNRNEREPNADNPDNAELNNNNAGVNAEPAAAPANNSEDNPAGQAAEDNVVAGAGQHRFAYYRDVTWTFLTTFFTSLIPEMPQHN</sequence>
<evidence type="ECO:0000259" key="8">
    <source>
        <dbReference type="PROSITE" id="PS50053"/>
    </source>
</evidence>
<proteinExistence type="predicted"/>
<feature type="region of interest" description="Disordered" evidence="6">
    <location>
        <begin position="307"/>
        <end position="375"/>
    </location>
</feature>
<accession>A0ABP1Q5P2</accession>
<dbReference type="PANTHER" id="PTHR12943">
    <property type="entry name" value="HOMOCYSTEINE-RESPONSIVE ENDOPLASMIC RETICULUM-RESIDENT UNIQUITIN-LIKE DOMAIN HERPUD PROTEIN FAMILY MEMBER"/>
    <property type="match status" value="1"/>
</dbReference>
<feature type="compositionally biased region" description="Low complexity" evidence="6">
    <location>
        <begin position="341"/>
        <end position="373"/>
    </location>
</feature>
<feature type="domain" description="Ubiquitin-like" evidence="8">
    <location>
        <begin position="33"/>
        <end position="71"/>
    </location>
</feature>
<dbReference type="InterPro" id="IPR000626">
    <property type="entry name" value="Ubiquitin-like_dom"/>
</dbReference>
<keyword evidence="10" id="KW-1185">Reference proteome</keyword>